<keyword evidence="4 9" id="KW-0812">Transmembrane</keyword>
<evidence type="ECO:0000256" key="5">
    <source>
        <dbReference type="ARBA" id="ARBA00022989"/>
    </source>
</evidence>
<dbReference type="CDD" id="cd18773">
    <property type="entry name" value="PDC1_HK_sensor"/>
    <property type="match status" value="1"/>
</dbReference>
<dbReference type="Pfam" id="PF02743">
    <property type="entry name" value="dCache_1"/>
    <property type="match status" value="1"/>
</dbReference>
<dbReference type="GO" id="GO:0004888">
    <property type="term" value="F:transmembrane signaling receptor activity"/>
    <property type="evidence" value="ECO:0007669"/>
    <property type="project" value="TreeGrafter"/>
</dbReference>
<proteinExistence type="inferred from homology"/>
<feature type="transmembrane region" description="Helical" evidence="9">
    <location>
        <begin position="16"/>
        <end position="37"/>
    </location>
</feature>
<evidence type="ECO:0000256" key="3">
    <source>
        <dbReference type="ARBA" id="ARBA00022500"/>
    </source>
</evidence>
<dbReference type="Pfam" id="PF00015">
    <property type="entry name" value="MCPsignal"/>
    <property type="match status" value="1"/>
</dbReference>
<sequence length="667" mass="71589">MKLESNHKAMRVGKRILLQILLLVAIVSALLSVVSFLQNRSAMLTNTQDMLTARAGENARAIAASIGSRQRILKNIAALPAVQNLDWAQQRPVLLQQAGDWGFENLFFLTVDGRGCYPDTNEIKDQSREPFFAQVREKQEFVTEPFIRESKGDSITTIIVPVKSPAGGIIGYLGGTISLDSINDTIQSIGIGQKGYALIANGDGAYVAHRDMQKVLHQETLSGDGDRGYGALTEGIARRVQGSADLKLAGQDVYAAYAPIDGTDWSLVLVADKDETLAGVWRSARLQSFLFNIAVILSIFVAHLISGTITKELSDVGRFAAALSSYDLNYQSTPRKLDEFGETILALNESAQAMKGAIQSVQAQSQTITVSCDEMEEKFQQASDDVQQTAAATEEISATMSQCSTTLDNISCMVKHVDADTRQAAAHTQKARGLAAKIHDDAAAMQQKANDSFQHVRSVSAECSTRVRGALERVKVVEEISTMAGSILDISEQTNLLALNAAIEAARAGEQGRGFSVVADEVRKLAEASANTVTQIQAEIKETLAAVDDLSSAAKSLLAVMESDILMDYQGMLDVAGSYQAAGSDVRDISENFGRLTDGMAASMQNVTENIGSIAESVNQVAQTTTQIADNMTGITDKNAQIAEAAQRNKTAADELMKAASRFKAGE</sequence>
<dbReference type="InterPro" id="IPR004089">
    <property type="entry name" value="MCPsignal_dom"/>
</dbReference>
<evidence type="ECO:0000256" key="6">
    <source>
        <dbReference type="ARBA" id="ARBA00023136"/>
    </source>
</evidence>
<feature type="domain" description="Methyl-accepting transducer" evidence="10">
    <location>
        <begin position="371"/>
        <end position="626"/>
    </location>
</feature>
<comment type="similarity">
    <text evidence="7">Belongs to the methyl-accepting chemotaxis (MCP) protein family.</text>
</comment>
<feature type="transmembrane region" description="Helical" evidence="9">
    <location>
        <begin position="289"/>
        <end position="309"/>
    </location>
</feature>
<protein>
    <submittedName>
        <fullName evidence="11">Methyl-accepting chemotaxis protein</fullName>
    </submittedName>
</protein>
<evidence type="ECO:0000313" key="11">
    <source>
        <dbReference type="EMBL" id="MSV25932.1"/>
    </source>
</evidence>
<dbReference type="InterPro" id="IPR033479">
    <property type="entry name" value="dCache_1"/>
</dbReference>
<dbReference type="EMBL" id="VUNL01000019">
    <property type="protein sequence ID" value="MSV25932.1"/>
    <property type="molecule type" value="Genomic_DNA"/>
</dbReference>
<name>A0A6I2V392_9FIRM</name>
<evidence type="ECO:0000256" key="9">
    <source>
        <dbReference type="SAM" id="Phobius"/>
    </source>
</evidence>
<dbReference type="InterPro" id="IPR051310">
    <property type="entry name" value="MCP_chemotaxis"/>
</dbReference>
<dbReference type="PROSITE" id="PS50111">
    <property type="entry name" value="CHEMOTAXIS_TRANSDUC_2"/>
    <property type="match status" value="1"/>
</dbReference>
<evidence type="ECO:0000256" key="2">
    <source>
        <dbReference type="ARBA" id="ARBA00022475"/>
    </source>
</evidence>
<keyword evidence="12" id="KW-1185">Reference proteome</keyword>
<dbReference type="PANTHER" id="PTHR43531">
    <property type="entry name" value="PROTEIN ICFG"/>
    <property type="match status" value="1"/>
</dbReference>
<dbReference type="AlphaFoldDB" id="A0A6I2V392"/>
<evidence type="ECO:0000256" key="8">
    <source>
        <dbReference type="PROSITE-ProRule" id="PRU00284"/>
    </source>
</evidence>
<evidence type="ECO:0000256" key="1">
    <source>
        <dbReference type="ARBA" id="ARBA00004651"/>
    </source>
</evidence>
<comment type="caution">
    <text evidence="11">The sequence shown here is derived from an EMBL/GenBank/DDBJ whole genome shotgun (WGS) entry which is preliminary data.</text>
</comment>
<evidence type="ECO:0000256" key="7">
    <source>
        <dbReference type="ARBA" id="ARBA00029447"/>
    </source>
</evidence>
<reference evidence="11 12" key="1">
    <citation type="submission" date="2019-08" db="EMBL/GenBank/DDBJ databases">
        <title>In-depth cultivation of the pig gut microbiome towards novel bacterial diversity and tailored functional studies.</title>
        <authorList>
            <person name="Wylensek D."/>
            <person name="Hitch T.C.A."/>
            <person name="Clavel T."/>
        </authorList>
    </citation>
    <scope>NUCLEOTIDE SEQUENCE [LARGE SCALE GENOMIC DNA]</scope>
    <source>
        <strain evidence="12">WCA-380-WT-3B3</strain>
    </source>
</reference>
<dbReference type="GO" id="GO:0007165">
    <property type="term" value="P:signal transduction"/>
    <property type="evidence" value="ECO:0007669"/>
    <property type="project" value="UniProtKB-KW"/>
</dbReference>
<dbReference type="Proteomes" id="UP000430222">
    <property type="component" value="Unassembled WGS sequence"/>
</dbReference>
<dbReference type="RefSeq" id="WP_154621701.1">
    <property type="nucleotide sequence ID" value="NZ_VUNL01000019.1"/>
</dbReference>
<keyword evidence="6 9" id="KW-0472">Membrane</keyword>
<organism evidence="11 12">
    <name type="scientific">Selenomonas montiformis</name>
    <dbReference type="NCBI Taxonomy" id="2652285"/>
    <lineage>
        <taxon>Bacteria</taxon>
        <taxon>Bacillati</taxon>
        <taxon>Bacillota</taxon>
        <taxon>Negativicutes</taxon>
        <taxon>Selenomonadales</taxon>
        <taxon>Selenomonadaceae</taxon>
        <taxon>Selenomonas</taxon>
    </lineage>
</organism>
<evidence type="ECO:0000256" key="4">
    <source>
        <dbReference type="ARBA" id="ARBA00022692"/>
    </source>
</evidence>
<keyword evidence="2" id="KW-1003">Cell membrane</keyword>
<dbReference type="SUPFAM" id="SSF58104">
    <property type="entry name" value="Methyl-accepting chemotaxis protein (MCP) signaling domain"/>
    <property type="match status" value="1"/>
</dbReference>
<evidence type="ECO:0000259" key="10">
    <source>
        <dbReference type="PROSITE" id="PS50111"/>
    </source>
</evidence>
<dbReference type="Gene3D" id="3.30.450.20">
    <property type="entry name" value="PAS domain"/>
    <property type="match status" value="2"/>
</dbReference>
<keyword evidence="3" id="KW-0145">Chemotaxis</keyword>
<comment type="subcellular location">
    <subcellularLocation>
        <location evidence="1">Cell membrane</location>
        <topology evidence="1">Multi-pass membrane protein</topology>
    </subcellularLocation>
</comment>
<evidence type="ECO:0000313" key="12">
    <source>
        <dbReference type="Proteomes" id="UP000430222"/>
    </source>
</evidence>
<dbReference type="PANTHER" id="PTHR43531:SF11">
    <property type="entry name" value="METHYL-ACCEPTING CHEMOTAXIS PROTEIN 3"/>
    <property type="match status" value="1"/>
</dbReference>
<dbReference type="GO" id="GO:0005886">
    <property type="term" value="C:plasma membrane"/>
    <property type="evidence" value="ECO:0007669"/>
    <property type="project" value="UniProtKB-SubCell"/>
</dbReference>
<dbReference type="CDD" id="cd12912">
    <property type="entry name" value="PDC2_MCP_like"/>
    <property type="match status" value="1"/>
</dbReference>
<gene>
    <name evidence="11" type="ORF">FYJ78_12315</name>
</gene>
<keyword evidence="8" id="KW-0807">Transducer</keyword>
<accession>A0A6I2V392</accession>
<dbReference type="SMART" id="SM00283">
    <property type="entry name" value="MA"/>
    <property type="match status" value="1"/>
</dbReference>
<keyword evidence="5 9" id="KW-1133">Transmembrane helix</keyword>
<dbReference type="GO" id="GO:0006935">
    <property type="term" value="P:chemotaxis"/>
    <property type="evidence" value="ECO:0007669"/>
    <property type="project" value="UniProtKB-KW"/>
</dbReference>
<dbReference type="Gene3D" id="1.10.287.950">
    <property type="entry name" value="Methyl-accepting chemotaxis protein"/>
    <property type="match status" value="1"/>
</dbReference>